<reference evidence="1" key="1">
    <citation type="journal article" date="2015" name="Nature">
        <title>Complex archaea that bridge the gap between prokaryotes and eukaryotes.</title>
        <authorList>
            <person name="Spang A."/>
            <person name="Saw J.H."/>
            <person name="Jorgensen S.L."/>
            <person name="Zaremba-Niedzwiedzka K."/>
            <person name="Martijn J."/>
            <person name="Lind A.E."/>
            <person name="van Eijk R."/>
            <person name="Schleper C."/>
            <person name="Guy L."/>
            <person name="Ettema T.J."/>
        </authorList>
    </citation>
    <scope>NUCLEOTIDE SEQUENCE</scope>
</reference>
<organism evidence="1">
    <name type="scientific">marine sediment metagenome</name>
    <dbReference type="NCBI Taxonomy" id="412755"/>
    <lineage>
        <taxon>unclassified sequences</taxon>
        <taxon>metagenomes</taxon>
        <taxon>ecological metagenomes</taxon>
    </lineage>
</organism>
<accession>A0A0F9SF31</accession>
<comment type="caution">
    <text evidence="1">The sequence shown here is derived from an EMBL/GenBank/DDBJ whole genome shotgun (WGS) entry which is preliminary data.</text>
</comment>
<protein>
    <submittedName>
        <fullName evidence="1">Uncharacterized protein</fullName>
    </submittedName>
</protein>
<name>A0A0F9SF31_9ZZZZ</name>
<gene>
    <name evidence="1" type="ORF">LCGC14_0479600</name>
</gene>
<evidence type="ECO:0000313" key="1">
    <source>
        <dbReference type="EMBL" id="KKN65644.1"/>
    </source>
</evidence>
<proteinExistence type="predicted"/>
<dbReference type="AlphaFoldDB" id="A0A0F9SF31"/>
<sequence length="56" mass="6809">MSHPDFYGFYKCEEIRQRSDGKFGVYYRKLGYCCPGWWWFDTLKDVENEIDVGESR</sequence>
<dbReference type="EMBL" id="LAZR01000519">
    <property type="protein sequence ID" value="KKN65644.1"/>
    <property type="molecule type" value="Genomic_DNA"/>
</dbReference>